<dbReference type="RefSeq" id="WP_192144259.1">
    <property type="nucleotide sequence ID" value="NZ_JACYXZ010000004.1"/>
</dbReference>
<comment type="caution">
    <text evidence="1">The sequence shown here is derived from an EMBL/GenBank/DDBJ whole genome shotgun (WGS) entry which is preliminary data.</text>
</comment>
<dbReference type="Proteomes" id="UP000616839">
    <property type="component" value="Unassembled WGS sequence"/>
</dbReference>
<dbReference type="EMBL" id="JACYXZ010000004">
    <property type="protein sequence ID" value="MBD8870931.1"/>
    <property type="molecule type" value="Genomic_DNA"/>
</dbReference>
<sequence length="88" mass="9739">MSQSALPTRRFATIPKVAELNQCDPGTVYNRVKKGDLPVFKLPGKRGHYVDVDEAAKVLSKRQKYATFGPDAVVKDLSNVVADFEVMD</sequence>
<name>A0A927Q3V2_9ACTN</name>
<dbReference type="AlphaFoldDB" id="A0A927Q3V2"/>
<protein>
    <recommendedName>
        <fullName evidence="3">DNA-binding protein</fullName>
    </recommendedName>
</protein>
<accession>A0A927Q3V2</accession>
<proteinExistence type="predicted"/>
<evidence type="ECO:0008006" key="3">
    <source>
        <dbReference type="Google" id="ProtNLM"/>
    </source>
</evidence>
<keyword evidence="2" id="KW-1185">Reference proteome</keyword>
<reference evidence="1" key="1">
    <citation type="submission" date="2020-09" db="EMBL/GenBank/DDBJ databases">
        <title>Nocardioides sp. strain MJB4 16S ribosomal RNA gene Genome sequencing and assembly.</title>
        <authorList>
            <person name="Kim I."/>
        </authorList>
    </citation>
    <scope>NUCLEOTIDE SEQUENCE</scope>
    <source>
        <strain evidence="1">MJB4</strain>
    </source>
</reference>
<evidence type="ECO:0000313" key="1">
    <source>
        <dbReference type="EMBL" id="MBD8870931.1"/>
    </source>
</evidence>
<gene>
    <name evidence="1" type="ORF">IE331_14980</name>
</gene>
<evidence type="ECO:0000313" key="2">
    <source>
        <dbReference type="Proteomes" id="UP000616839"/>
    </source>
</evidence>
<organism evidence="1 2">
    <name type="scientific">Nocardioides donggukensis</name>
    <dbReference type="NCBI Taxonomy" id="2774019"/>
    <lineage>
        <taxon>Bacteria</taxon>
        <taxon>Bacillati</taxon>
        <taxon>Actinomycetota</taxon>
        <taxon>Actinomycetes</taxon>
        <taxon>Propionibacteriales</taxon>
        <taxon>Nocardioidaceae</taxon>
        <taxon>Nocardioides</taxon>
    </lineage>
</organism>